<dbReference type="PROSITE" id="PS50089">
    <property type="entry name" value="ZF_RING_2"/>
    <property type="match status" value="1"/>
</dbReference>
<keyword evidence="7" id="KW-1185">Reference proteome</keyword>
<feature type="domain" description="RING-type" evidence="5">
    <location>
        <begin position="171"/>
        <end position="215"/>
    </location>
</feature>
<comment type="caution">
    <text evidence="6">The sequence shown here is derived from an EMBL/GenBank/DDBJ whole genome shotgun (WGS) entry which is preliminary data.</text>
</comment>
<sequence length="249" mass="27642">MAVNRFLSIFTEEITISLPNPCHPPVCDVHISLKHRFRRLLRSSSSSSVVLHDYTVSDDPLPPVRIPLTVLPSPLLCNLHVLRTISTFNLDGRLRDFLSRYVTRASVDLCSHGRVGFRLVACVEVLTVDVIDACSLNSSLMMTKRLAAMAVVEKLSRQQRSATDDQVVGPCAVCLEEFSSSGGAERTITLPCSHVFHQSCICRWLEEQNSCPICRRVIQADDFYVDQDFVVCCGPDDTLPVISSSTAIF</sequence>
<dbReference type="InterPro" id="IPR051834">
    <property type="entry name" value="RING_finger_E3_ligase"/>
</dbReference>
<evidence type="ECO:0000313" key="7">
    <source>
        <dbReference type="Proteomes" id="UP000827721"/>
    </source>
</evidence>
<evidence type="ECO:0000256" key="1">
    <source>
        <dbReference type="ARBA" id="ARBA00022723"/>
    </source>
</evidence>
<dbReference type="EMBL" id="JAFEMO010000007">
    <property type="protein sequence ID" value="KAH7568147.1"/>
    <property type="molecule type" value="Genomic_DNA"/>
</dbReference>
<keyword evidence="3" id="KW-0862">Zinc</keyword>
<keyword evidence="2 4" id="KW-0863">Zinc-finger</keyword>
<evidence type="ECO:0000259" key="5">
    <source>
        <dbReference type="PROSITE" id="PS50089"/>
    </source>
</evidence>
<dbReference type="SUPFAM" id="SSF57850">
    <property type="entry name" value="RING/U-box"/>
    <property type="match status" value="1"/>
</dbReference>
<protein>
    <recommendedName>
        <fullName evidence="5">RING-type domain-containing protein</fullName>
    </recommendedName>
</protein>
<keyword evidence="1" id="KW-0479">Metal-binding</keyword>
<dbReference type="InterPro" id="IPR013083">
    <property type="entry name" value="Znf_RING/FYVE/PHD"/>
</dbReference>
<dbReference type="PANTHER" id="PTHR45931:SF16">
    <property type="entry name" value="RING_U-BOX SUPERFAMILY PROTEIN"/>
    <property type="match status" value="1"/>
</dbReference>
<dbReference type="SMART" id="SM00184">
    <property type="entry name" value="RING"/>
    <property type="match status" value="1"/>
</dbReference>
<organism evidence="6 7">
    <name type="scientific">Xanthoceras sorbifolium</name>
    <dbReference type="NCBI Taxonomy" id="99658"/>
    <lineage>
        <taxon>Eukaryota</taxon>
        <taxon>Viridiplantae</taxon>
        <taxon>Streptophyta</taxon>
        <taxon>Embryophyta</taxon>
        <taxon>Tracheophyta</taxon>
        <taxon>Spermatophyta</taxon>
        <taxon>Magnoliopsida</taxon>
        <taxon>eudicotyledons</taxon>
        <taxon>Gunneridae</taxon>
        <taxon>Pentapetalae</taxon>
        <taxon>rosids</taxon>
        <taxon>malvids</taxon>
        <taxon>Sapindales</taxon>
        <taxon>Sapindaceae</taxon>
        <taxon>Xanthoceroideae</taxon>
        <taxon>Xanthoceras</taxon>
    </lineage>
</organism>
<proteinExistence type="predicted"/>
<dbReference type="Pfam" id="PF13639">
    <property type="entry name" value="zf-RING_2"/>
    <property type="match status" value="1"/>
</dbReference>
<dbReference type="PANTHER" id="PTHR45931">
    <property type="entry name" value="SI:CH211-59O9.10"/>
    <property type="match status" value="1"/>
</dbReference>
<name>A0ABQ8HUW4_9ROSI</name>
<accession>A0ABQ8HUW4</accession>
<evidence type="ECO:0000256" key="3">
    <source>
        <dbReference type="ARBA" id="ARBA00022833"/>
    </source>
</evidence>
<reference evidence="6 7" key="1">
    <citation type="submission" date="2021-02" db="EMBL/GenBank/DDBJ databases">
        <title>Plant Genome Project.</title>
        <authorList>
            <person name="Zhang R.-G."/>
        </authorList>
    </citation>
    <scope>NUCLEOTIDE SEQUENCE [LARGE SCALE GENOMIC DNA]</scope>
    <source>
        <tissue evidence="6">Leaves</tissue>
    </source>
</reference>
<gene>
    <name evidence="6" type="ORF">JRO89_XS07G0247600</name>
</gene>
<dbReference type="Proteomes" id="UP000827721">
    <property type="component" value="Unassembled WGS sequence"/>
</dbReference>
<dbReference type="InterPro" id="IPR001841">
    <property type="entry name" value="Znf_RING"/>
</dbReference>
<dbReference type="Gene3D" id="3.30.40.10">
    <property type="entry name" value="Zinc/RING finger domain, C3HC4 (zinc finger)"/>
    <property type="match status" value="1"/>
</dbReference>
<evidence type="ECO:0000256" key="2">
    <source>
        <dbReference type="ARBA" id="ARBA00022771"/>
    </source>
</evidence>
<evidence type="ECO:0000313" key="6">
    <source>
        <dbReference type="EMBL" id="KAH7568147.1"/>
    </source>
</evidence>
<evidence type="ECO:0000256" key="4">
    <source>
        <dbReference type="PROSITE-ProRule" id="PRU00175"/>
    </source>
</evidence>